<dbReference type="Pfam" id="PF02089">
    <property type="entry name" value="Palm_thioest"/>
    <property type="match status" value="1"/>
</dbReference>
<keyword evidence="1" id="KW-0378">Hydrolase</keyword>
<dbReference type="InterPro" id="IPR029058">
    <property type="entry name" value="AB_hydrolase_fold"/>
</dbReference>
<reference evidence="1 2" key="1">
    <citation type="journal article" date="2019" name="Int. J. Syst. Evol. Microbiol.">
        <title>The Global Catalogue of Microorganisms (GCM) 10K type strain sequencing project: providing services to taxonomists for standard genome sequencing and annotation.</title>
        <authorList>
            <consortium name="The Broad Institute Genomics Platform"/>
            <consortium name="The Broad Institute Genome Sequencing Center for Infectious Disease"/>
            <person name="Wu L."/>
            <person name="Ma J."/>
        </authorList>
    </citation>
    <scope>NUCLEOTIDE SEQUENCE [LARGE SCALE GENOMIC DNA]</scope>
    <source>
        <strain evidence="1 2">JCM 15478</strain>
    </source>
</reference>
<gene>
    <name evidence="1" type="ORF">GCM10009801_29710</name>
</gene>
<organism evidence="1 2">
    <name type="scientific">Streptomyces albiaxialis</name>
    <dbReference type="NCBI Taxonomy" id="329523"/>
    <lineage>
        <taxon>Bacteria</taxon>
        <taxon>Bacillati</taxon>
        <taxon>Actinomycetota</taxon>
        <taxon>Actinomycetes</taxon>
        <taxon>Kitasatosporales</taxon>
        <taxon>Streptomycetaceae</taxon>
        <taxon>Streptomyces</taxon>
    </lineage>
</organism>
<accession>A0ABN2VWE6</accession>
<dbReference type="PANTHER" id="PTHR37946">
    <property type="entry name" value="SLL1969 PROTEIN"/>
    <property type="match status" value="1"/>
</dbReference>
<keyword evidence="2" id="KW-1185">Reference proteome</keyword>
<dbReference type="GO" id="GO:0016787">
    <property type="term" value="F:hydrolase activity"/>
    <property type="evidence" value="ECO:0007669"/>
    <property type="project" value="UniProtKB-KW"/>
</dbReference>
<evidence type="ECO:0000313" key="2">
    <source>
        <dbReference type="Proteomes" id="UP001500016"/>
    </source>
</evidence>
<dbReference type="RefSeq" id="WP_344527978.1">
    <property type="nucleotide sequence ID" value="NZ_BAAAPE010000007.1"/>
</dbReference>
<evidence type="ECO:0000313" key="1">
    <source>
        <dbReference type="EMBL" id="GAA2075201.1"/>
    </source>
</evidence>
<sequence length="282" mass="29821">MHVPTFPSALSLPFSLASPLPLRATAVDALVLAGHLLLYPTGVLAERTTGAAAEHAPDGRPGAAPHPTDRPPVLLLHGFCDNRSAYVLLRRSLLRYGWRHVAALNHSPLTGDVRAAARRLAGHVEDACARTGHERVDLVGHSLGGLIARYYVQRLGGDARTRTVITLGTPHSGTRAAPVLPAHPVARQMCPGSPLLAELAEPVPGGCRTRFVSFWSDADALMIPRETARLDHSDLHVRNIAVRGVGHMTLPVDCAVSARIRAELGARSGVRPASPGAPADVA</sequence>
<dbReference type="Proteomes" id="UP001500016">
    <property type="component" value="Unassembled WGS sequence"/>
</dbReference>
<protein>
    <submittedName>
        <fullName evidence="1">Alpha/beta fold hydrolase</fullName>
    </submittedName>
</protein>
<dbReference type="PANTHER" id="PTHR37946:SF1">
    <property type="entry name" value="SLL1969 PROTEIN"/>
    <property type="match status" value="1"/>
</dbReference>
<comment type="caution">
    <text evidence="1">The sequence shown here is derived from an EMBL/GenBank/DDBJ whole genome shotgun (WGS) entry which is preliminary data.</text>
</comment>
<dbReference type="EMBL" id="BAAAPE010000007">
    <property type="protein sequence ID" value="GAA2075201.1"/>
    <property type="molecule type" value="Genomic_DNA"/>
</dbReference>
<name>A0ABN2VWE6_9ACTN</name>
<dbReference type="SUPFAM" id="SSF53474">
    <property type="entry name" value="alpha/beta-Hydrolases"/>
    <property type="match status" value="1"/>
</dbReference>
<dbReference type="Gene3D" id="3.40.50.1820">
    <property type="entry name" value="alpha/beta hydrolase"/>
    <property type="match status" value="1"/>
</dbReference>
<proteinExistence type="predicted"/>